<reference evidence="4" key="1">
    <citation type="journal article" date="2019" name="Int. J. Syst. Evol. Microbiol.">
        <title>The Global Catalogue of Microorganisms (GCM) 10K type strain sequencing project: providing services to taxonomists for standard genome sequencing and annotation.</title>
        <authorList>
            <consortium name="The Broad Institute Genomics Platform"/>
            <consortium name="The Broad Institute Genome Sequencing Center for Infectious Disease"/>
            <person name="Wu L."/>
            <person name="Ma J."/>
        </authorList>
    </citation>
    <scope>NUCLEOTIDE SEQUENCE [LARGE SCALE GENOMIC DNA]</scope>
    <source>
        <strain evidence="4">CGMCC 4.1782</strain>
    </source>
</reference>
<protein>
    <submittedName>
        <fullName evidence="3">Uncharacterized protein</fullName>
    </submittedName>
</protein>
<keyword evidence="2" id="KW-0732">Signal</keyword>
<feature type="signal peptide" evidence="2">
    <location>
        <begin position="1"/>
        <end position="20"/>
    </location>
</feature>
<organism evidence="3 4">
    <name type="scientific">Pontibacter ruber</name>
    <dbReference type="NCBI Taxonomy" id="1343895"/>
    <lineage>
        <taxon>Bacteria</taxon>
        <taxon>Pseudomonadati</taxon>
        <taxon>Bacteroidota</taxon>
        <taxon>Cytophagia</taxon>
        <taxon>Cytophagales</taxon>
        <taxon>Hymenobacteraceae</taxon>
        <taxon>Pontibacter</taxon>
    </lineage>
</organism>
<evidence type="ECO:0000256" key="2">
    <source>
        <dbReference type="SAM" id="SignalP"/>
    </source>
</evidence>
<evidence type="ECO:0000313" key="4">
    <source>
        <dbReference type="Proteomes" id="UP001597374"/>
    </source>
</evidence>
<sequence length="175" mass="19326">MKKLMVCMCMTFGIMCGATAKGNTNTSVKKENATEKNEKAAATENKAAAIVELRANKLTDDMIRELRLNNYQAKKLRAINMDKVAKMKAIEDQFAGNQQLIDAKCKAVCDERDSELEAVLSTVQYNHYFGDRKIYSKRDKEFVASLSAPAKEQNKAKEQLATSGSATEATTATVN</sequence>
<dbReference type="EMBL" id="JBHUIM010000002">
    <property type="protein sequence ID" value="MFD2247638.1"/>
    <property type="molecule type" value="Genomic_DNA"/>
</dbReference>
<evidence type="ECO:0000313" key="3">
    <source>
        <dbReference type="EMBL" id="MFD2247638.1"/>
    </source>
</evidence>
<name>A0ABW5D206_9BACT</name>
<feature type="compositionally biased region" description="Low complexity" evidence="1">
    <location>
        <begin position="161"/>
        <end position="175"/>
    </location>
</feature>
<feature type="chain" id="PRO_5045615717" evidence="2">
    <location>
        <begin position="21"/>
        <end position="175"/>
    </location>
</feature>
<keyword evidence="4" id="KW-1185">Reference proteome</keyword>
<feature type="region of interest" description="Disordered" evidence="1">
    <location>
        <begin position="153"/>
        <end position="175"/>
    </location>
</feature>
<proteinExistence type="predicted"/>
<dbReference type="RefSeq" id="WP_377497168.1">
    <property type="nucleotide sequence ID" value="NZ_JBHUIM010000002.1"/>
</dbReference>
<accession>A0ABW5D206</accession>
<gene>
    <name evidence="3" type="ORF">ACFSKP_15335</name>
</gene>
<dbReference type="Proteomes" id="UP001597374">
    <property type="component" value="Unassembled WGS sequence"/>
</dbReference>
<evidence type="ECO:0000256" key="1">
    <source>
        <dbReference type="SAM" id="MobiDB-lite"/>
    </source>
</evidence>
<comment type="caution">
    <text evidence="3">The sequence shown here is derived from an EMBL/GenBank/DDBJ whole genome shotgun (WGS) entry which is preliminary data.</text>
</comment>